<reference evidence="4" key="1">
    <citation type="submission" date="2015-09" db="EMBL/GenBank/DDBJ databases">
        <title>Complete sequence of Algoriphagus sp. M8-2.</title>
        <authorList>
            <person name="Shintani M."/>
        </authorList>
    </citation>
    <scope>NUCLEOTIDE SEQUENCE [LARGE SCALE GENOMIC DNA]</scope>
    <source>
        <strain evidence="4">M8-2</strain>
    </source>
</reference>
<feature type="transmembrane region" description="Helical" evidence="1">
    <location>
        <begin position="117"/>
        <end position="136"/>
    </location>
</feature>
<dbReference type="CDD" id="cd07341">
    <property type="entry name" value="M56_BlaR1_MecR1_like"/>
    <property type="match status" value="1"/>
</dbReference>
<keyword evidence="1" id="KW-0812">Transmembrane</keyword>
<evidence type="ECO:0000313" key="3">
    <source>
        <dbReference type="EMBL" id="AMQ55706.1"/>
    </source>
</evidence>
<sequence>MKLLNDWISEEMLKVLGWTLVHTLWQMVLVAGILWIALRLLKRSSPALKYGLAVGALLVSFLLTLGTFVYEWSLAAPNQGFTIEKTQIFLLESSAVIQEITLENRMAQVMFWIDQNLSILVNFWFFGSLLFLFRFVNSLSEIRNLRKSAALIQDFELEKTTYRLMGKLGINRSVELRSSIESQSPLTFGTIKPVILLPAALIFHLNTAQLEAIIAHELAHVKRNDYLSNLLLSGLEVVFFFHPCYWWMSQTVKELRENAADDLAIKAGIEPRVLATGLAEVLNFAKQNSPELALAAGKKRNPTLLRIKRMLGYHTENYPQTPIISIPMILTLFLSAGLMASAQQDAPKTEFPIEVNPVTDASPLAVAFEPVLDTLPPIQTTVWNTKEHRISFTTDEGVHYVILGDKLISGNDTLTLSPKLKAELEKLYEMEGVAMPELILPEMPEFQEEWIVPVPDYDLEIPLPLDPIEPPFVDFDFENLPSWNFNFGDTSKMTPAEREQMRKEMELNWSKWSENAAKNAKEWEAKWKANEGEWKQRMVEWEAKFKAEFEPKMKEFELKMKEWQTQNEPKMQEFEAKMKEWQAAQEPKLKEWEAKIKEWEIAQKPKMEEFHRKMEIWQKEHQMKMQEFQKLVQEEFKKENK</sequence>
<evidence type="ECO:0000256" key="1">
    <source>
        <dbReference type="SAM" id="Phobius"/>
    </source>
</evidence>
<keyword evidence="4" id="KW-1185">Reference proteome</keyword>
<dbReference type="Gene3D" id="3.30.2010.10">
    <property type="entry name" value="Metalloproteases ('zincins'), catalytic domain"/>
    <property type="match status" value="1"/>
</dbReference>
<name>A0A142EKQ1_9BACT</name>
<dbReference type="Pfam" id="PF05569">
    <property type="entry name" value="Peptidase_M56"/>
    <property type="match status" value="1"/>
</dbReference>
<reference evidence="3 4" key="2">
    <citation type="journal article" date="2016" name="Genome Announc.">
        <title>Complete Genome Sequence of Algoriphagus sp. Strain M8-2, Isolated from a Brackish Lake.</title>
        <authorList>
            <person name="Muraguchi Y."/>
            <person name="Kushimoto K."/>
            <person name="Ohtsubo Y."/>
            <person name="Suzuki T."/>
            <person name="Dohra H."/>
            <person name="Kimbara K."/>
            <person name="Shintani M."/>
        </authorList>
    </citation>
    <scope>NUCLEOTIDE SEQUENCE [LARGE SCALE GENOMIC DNA]</scope>
    <source>
        <strain evidence="3 4">M8-2</strain>
    </source>
</reference>
<keyword evidence="1" id="KW-0472">Membrane</keyword>
<evidence type="ECO:0000259" key="2">
    <source>
        <dbReference type="Pfam" id="PF05569"/>
    </source>
</evidence>
<dbReference type="KEGG" id="alm:AO498_04760"/>
<dbReference type="EMBL" id="CP012836">
    <property type="protein sequence ID" value="AMQ55706.1"/>
    <property type="molecule type" value="Genomic_DNA"/>
</dbReference>
<dbReference type="PATRIC" id="fig|1727163.4.peg.989"/>
<dbReference type="AlphaFoldDB" id="A0A142EKQ1"/>
<keyword evidence="1" id="KW-1133">Transmembrane helix</keyword>
<proteinExistence type="predicted"/>
<dbReference type="RefSeq" id="WP_067544314.1">
    <property type="nucleotide sequence ID" value="NZ_CP012836.1"/>
</dbReference>
<dbReference type="PANTHER" id="PTHR34978:SF3">
    <property type="entry name" value="SLR0241 PROTEIN"/>
    <property type="match status" value="1"/>
</dbReference>
<dbReference type="STRING" id="1727163.AO498_04760"/>
<dbReference type="InterPro" id="IPR008756">
    <property type="entry name" value="Peptidase_M56"/>
</dbReference>
<accession>A0A142EKQ1</accession>
<organism evidence="3 4">
    <name type="scientific">Algoriphagus sanaruensis</name>
    <dbReference type="NCBI Taxonomy" id="1727163"/>
    <lineage>
        <taxon>Bacteria</taxon>
        <taxon>Pseudomonadati</taxon>
        <taxon>Bacteroidota</taxon>
        <taxon>Cytophagia</taxon>
        <taxon>Cytophagales</taxon>
        <taxon>Cyclobacteriaceae</taxon>
        <taxon>Algoriphagus</taxon>
    </lineage>
</organism>
<evidence type="ECO:0000313" key="4">
    <source>
        <dbReference type="Proteomes" id="UP000073816"/>
    </source>
</evidence>
<feature type="transmembrane region" description="Helical" evidence="1">
    <location>
        <begin position="226"/>
        <end position="248"/>
    </location>
</feature>
<feature type="transmembrane region" description="Helical" evidence="1">
    <location>
        <begin position="15"/>
        <end position="38"/>
    </location>
</feature>
<dbReference type="PANTHER" id="PTHR34978">
    <property type="entry name" value="POSSIBLE SENSOR-TRANSDUCER PROTEIN BLAR"/>
    <property type="match status" value="1"/>
</dbReference>
<gene>
    <name evidence="3" type="ORF">AO498_04760</name>
</gene>
<protein>
    <recommendedName>
        <fullName evidence="2">Peptidase M56 domain-containing protein</fullName>
    </recommendedName>
</protein>
<feature type="transmembrane region" description="Helical" evidence="1">
    <location>
        <begin position="50"/>
        <end position="70"/>
    </location>
</feature>
<dbReference type="Proteomes" id="UP000073816">
    <property type="component" value="Chromosome"/>
</dbReference>
<dbReference type="OrthoDB" id="15218at2"/>
<dbReference type="InterPro" id="IPR052173">
    <property type="entry name" value="Beta-lactam_resp_regulator"/>
</dbReference>
<feature type="domain" description="Peptidase M56" evidence="2">
    <location>
        <begin position="39"/>
        <end position="266"/>
    </location>
</feature>